<dbReference type="Proteomes" id="UP000797356">
    <property type="component" value="Chromosome 4"/>
</dbReference>
<organism evidence="2 3">
    <name type="scientific">Cocos nucifera</name>
    <name type="common">Coconut palm</name>
    <dbReference type="NCBI Taxonomy" id="13894"/>
    <lineage>
        <taxon>Eukaryota</taxon>
        <taxon>Viridiplantae</taxon>
        <taxon>Streptophyta</taxon>
        <taxon>Embryophyta</taxon>
        <taxon>Tracheophyta</taxon>
        <taxon>Spermatophyta</taxon>
        <taxon>Magnoliopsida</taxon>
        <taxon>Liliopsida</taxon>
        <taxon>Arecaceae</taxon>
        <taxon>Arecoideae</taxon>
        <taxon>Cocoseae</taxon>
        <taxon>Attaleinae</taxon>
        <taxon>Cocos</taxon>
    </lineage>
</organism>
<feature type="compositionally biased region" description="Basic and acidic residues" evidence="1">
    <location>
        <begin position="1"/>
        <end position="18"/>
    </location>
</feature>
<evidence type="ECO:0000313" key="2">
    <source>
        <dbReference type="EMBL" id="KAG1338023.1"/>
    </source>
</evidence>
<name>A0A8K0I602_COCNU</name>
<dbReference type="EMBL" id="CM017875">
    <property type="protein sequence ID" value="KAG1338023.1"/>
    <property type="molecule type" value="Genomic_DNA"/>
</dbReference>
<evidence type="ECO:0000256" key="1">
    <source>
        <dbReference type="SAM" id="MobiDB-lite"/>
    </source>
</evidence>
<accession>A0A8K0I602</accession>
<evidence type="ECO:0000313" key="3">
    <source>
        <dbReference type="Proteomes" id="UP000797356"/>
    </source>
</evidence>
<reference evidence="2" key="2">
    <citation type="submission" date="2019-07" db="EMBL/GenBank/DDBJ databases">
        <authorList>
            <person name="Yang Y."/>
            <person name="Bocs S."/>
            <person name="Baudouin L."/>
        </authorList>
    </citation>
    <scope>NUCLEOTIDE SEQUENCE</scope>
    <source>
        <tissue evidence="2">Spear leaf of Hainan Tall coconut</tissue>
    </source>
</reference>
<sequence length="128" mass="14405">MRMKGRGKDGLPVKRDRGGVGGLMGGLKEKAIQKLPERSYQVDEPSWVVDKEQFQSIDLSDCIFVKPRLESSEILDALKDGELCKLIQKIDSSEEPENELTKAMEGRTFREFTDKILAVLNPQNQPAN</sequence>
<keyword evidence="3" id="KW-1185">Reference proteome</keyword>
<dbReference type="AlphaFoldDB" id="A0A8K0I602"/>
<reference evidence="2" key="1">
    <citation type="journal article" date="2017" name="Gigascience">
        <title>The genome draft of coconut (Cocos nucifera).</title>
        <authorList>
            <person name="Xiao Y."/>
            <person name="Xu P."/>
            <person name="Fan H."/>
            <person name="Baudouin L."/>
            <person name="Xia W."/>
            <person name="Bocs S."/>
            <person name="Xu J."/>
            <person name="Li Q."/>
            <person name="Guo A."/>
            <person name="Zhou L."/>
            <person name="Li J."/>
            <person name="Wu Y."/>
            <person name="Ma Z."/>
            <person name="Armero A."/>
            <person name="Issali A.E."/>
            <person name="Liu N."/>
            <person name="Peng M."/>
            <person name="Yang Y."/>
        </authorList>
    </citation>
    <scope>NUCLEOTIDE SEQUENCE</scope>
    <source>
        <tissue evidence="2">Spear leaf of Hainan Tall coconut</tissue>
    </source>
</reference>
<feature type="region of interest" description="Disordered" evidence="1">
    <location>
        <begin position="1"/>
        <end position="24"/>
    </location>
</feature>
<dbReference type="OrthoDB" id="18412at2759"/>
<comment type="caution">
    <text evidence="2">The sequence shown here is derived from an EMBL/GenBank/DDBJ whole genome shotgun (WGS) entry which is preliminary data.</text>
</comment>
<protein>
    <submittedName>
        <fullName evidence="2">Uncharacterized protein</fullName>
    </submittedName>
</protein>
<proteinExistence type="predicted"/>
<gene>
    <name evidence="2" type="ORF">COCNU_04G003290</name>
</gene>